<dbReference type="InterPro" id="IPR023214">
    <property type="entry name" value="HAD_sf"/>
</dbReference>
<sequence length="264" mass="28357">MSSQEQPDQGEAEPRPLKEPALTALSLYPRDWALFLDIDGTLLDLAERPEAIVIPDHLPATLHALSRQLGGALALVTGRSIEFVDPLFAPFRFPVAGLHGAERRDAAGRLRRTHIPPAFQQMKQTIAREAHAWPGAIVEDKGAAVAVHFRHAPGSEAEIAAAMQRHLEDAGPDWSLQHGKMVVEICPAHASKGHAIEAFLGEAPFEGRRPVTIGDDVTDETMFAAANRLGGQSVRIGDGNGKTLARASIGSPARLRDVLGTLVK</sequence>
<comment type="catalytic activity">
    <reaction evidence="4">
        <text>alpha,alpha-trehalose 6-phosphate + H2O = alpha,alpha-trehalose + phosphate</text>
        <dbReference type="Rhea" id="RHEA:23420"/>
        <dbReference type="ChEBI" id="CHEBI:15377"/>
        <dbReference type="ChEBI" id="CHEBI:16551"/>
        <dbReference type="ChEBI" id="CHEBI:43474"/>
        <dbReference type="ChEBI" id="CHEBI:58429"/>
        <dbReference type="EC" id="3.1.3.12"/>
    </reaction>
</comment>
<dbReference type="GO" id="GO:0005992">
    <property type="term" value="P:trehalose biosynthetic process"/>
    <property type="evidence" value="ECO:0007669"/>
    <property type="project" value="UniProtKB-UniPathway"/>
</dbReference>
<dbReference type="UniPathway" id="UPA00299"/>
<keyword evidence="4" id="KW-0479">Metal-binding</keyword>
<comment type="function">
    <text evidence="4">Removes the phosphate from trehalose 6-phosphate to produce free trehalose.</text>
</comment>
<organism evidence="5 6">
    <name type="scientific">Rhizobium lusitanum</name>
    <dbReference type="NCBI Taxonomy" id="293958"/>
    <lineage>
        <taxon>Bacteria</taxon>
        <taxon>Pseudomonadati</taxon>
        <taxon>Pseudomonadota</taxon>
        <taxon>Alphaproteobacteria</taxon>
        <taxon>Hyphomicrobiales</taxon>
        <taxon>Rhizobiaceae</taxon>
        <taxon>Rhizobium/Agrobacterium group</taxon>
        <taxon>Rhizobium</taxon>
    </lineage>
</organism>
<dbReference type="NCBIfam" id="TIGR00685">
    <property type="entry name" value="T6PP"/>
    <property type="match status" value="1"/>
</dbReference>
<protein>
    <recommendedName>
        <fullName evidence="4">Trehalose 6-phosphate phosphatase</fullName>
        <ecNumber evidence="4">3.1.3.12</ecNumber>
    </recommendedName>
</protein>
<dbReference type="InterPro" id="IPR003337">
    <property type="entry name" value="Trehalose_PPase"/>
</dbReference>
<comment type="cofactor">
    <cofactor evidence="4">
        <name>Mg(2+)</name>
        <dbReference type="ChEBI" id="CHEBI:18420"/>
    </cofactor>
</comment>
<dbReference type="EC" id="3.1.3.12" evidence="4"/>
<keyword evidence="4" id="KW-0460">Magnesium</keyword>
<keyword evidence="3 4" id="KW-0378">Hydrolase</keyword>
<evidence type="ECO:0000256" key="2">
    <source>
        <dbReference type="ARBA" id="ARBA00008770"/>
    </source>
</evidence>
<dbReference type="CDD" id="cd01627">
    <property type="entry name" value="HAD_TPP"/>
    <property type="match status" value="1"/>
</dbReference>
<dbReference type="InterPro" id="IPR006379">
    <property type="entry name" value="HAD-SF_hydro_IIB"/>
</dbReference>
<proteinExistence type="inferred from homology"/>
<dbReference type="PANTHER" id="PTHR43768:SF3">
    <property type="entry name" value="TREHALOSE 6-PHOSPHATE PHOSPHATASE"/>
    <property type="match status" value="1"/>
</dbReference>
<comment type="similarity">
    <text evidence="2 4">Belongs to the trehalose phosphatase family.</text>
</comment>
<dbReference type="GO" id="GO:0046872">
    <property type="term" value="F:metal ion binding"/>
    <property type="evidence" value="ECO:0007669"/>
    <property type="project" value="UniProtKB-KW"/>
</dbReference>
<comment type="pathway">
    <text evidence="1 4">Glycan biosynthesis; trehalose biosynthesis.</text>
</comment>
<name>A0A1C3W4I5_9HYPH</name>
<evidence type="ECO:0000313" key="6">
    <source>
        <dbReference type="Proteomes" id="UP000199205"/>
    </source>
</evidence>
<dbReference type="InterPro" id="IPR036412">
    <property type="entry name" value="HAD-like_sf"/>
</dbReference>
<dbReference type="Pfam" id="PF02358">
    <property type="entry name" value="Trehalose_PPase"/>
    <property type="match status" value="1"/>
</dbReference>
<reference evidence="5 6" key="1">
    <citation type="submission" date="2016-08" db="EMBL/GenBank/DDBJ databases">
        <authorList>
            <person name="Seilhamer J.J."/>
        </authorList>
    </citation>
    <scope>NUCLEOTIDE SEQUENCE [LARGE SCALE GENOMIC DNA]</scope>
    <source>
        <strain evidence="5 6">P1-7</strain>
    </source>
</reference>
<dbReference type="Proteomes" id="UP000199205">
    <property type="component" value="Unassembled WGS sequence"/>
</dbReference>
<dbReference type="InterPro" id="IPR044651">
    <property type="entry name" value="OTSB-like"/>
</dbReference>
<evidence type="ECO:0000256" key="3">
    <source>
        <dbReference type="ARBA" id="ARBA00022801"/>
    </source>
</evidence>
<dbReference type="Gene3D" id="3.40.50.1000">
    <property type="entry name" value="HAD superfamily/HAD-like"/>
    <property type="match status" value="1"/>
</dbReference>
<dbReference type="RefSeq" id="WP_047556260.1">
    <property type="nucleotide sequence ID" value="NZ_FMAF01000008.1"/>
</dbReference>
<dbReference type="OrthoDB" id="9814913at2"/>
<evidence type="ECO:0000256" key="1">
    <source>
        <dbReference type="ARBA" id="ARBA00005199"/>
    </source>
</evidence>
<gene>
    <name evidence="5" type="ORF">GA0061101_108174</name>
</gene>
<dbReference type="AlphaFoldDB" id="A0A1C3W4I5"/>
<dbReference type="SUPFAM" id="SSF56784">
    <property type="entry name" value="HAD-like"/>
    <property type="match status" value="1"/>
</dbReference>
<evidence type="ECO:0000256" key="4">
    <source>
        <dbReference type="RuleBase" id="RU361117"/>
    </source>
</evidence>
<dbReference type="GO" id="GO:0004805">
    <property type="term" value="F:trehalose-phosphatase activity"/>
    <property type="evidence" value="ECO:0007669"/>
    <property type="project" value="UniProtKB-EC"/>
</dbReference>
<accession>A0A1C3W4I5</accession>
<dbReference type="NCBIfam" id="TIGR01484">
    <property type="entry name" value="HAD-SF-IIB"/>
    <property type="match status" value="1"/>
</dbReference>
<dbReference type="PANTHER" id="PTHR43768">
    <property type="entry name" value="TREHALOSE 6-PHOSPHATE PHOSPHATASE"/>
    <property type="match status" value="1"/>
</dbReference>
<dbReference type="EMBL" id="FMAF01000008">
    <property type="protein sequence ID" value="SCB35002.1"/>
    <property type="molecule type" value="Genomic_DNA"/>
</dbReference>
<dbReference type="Gene3D" id="3.30.70.1020">
    <property type="entry name" value="Trehalose-6-phosphate phosphatase related protein, domain 2"/>
    <property type="match status" value="1"/>
</dbReference>
<evidence type="ECO:0000313" key="5">
    <source>
        <dbReference type="EMBL" id="SCB35002.1"/>
    </source>
</evidence>